<dbReference type="EC" id="3.1.3.16" evidence="7"/>
<dbReference type="SMART" id="SM00028">
    <property type="entry name" value="TPR"/>
    <property type="match status" value="3"/>
</dbReference>
<dbReference type="PANTHER" id="PTHR45668">
    <property type="entry name" value="SERINE/THREONINE-PROTEIN PHOSPHATASE 5-RELATED"/>
    <property type="match status" value="1"/>
</dbReference>
<evidence type="ECO:0000259" key="9">
    <source>
        <dbReference type="PROSITE" id="PS00125"/>
    </source>
</evidence>
<dbReference type="PRINTS" id="PR00114">
    <property type="entry name" value="STPHPHTASE"/>
</dbReference>
<comment type="caution">
    <text evidence="10">The sequence shown here is derived from an EMBL/GenBank/DDBJ whole genome shotgun (WGS) entry which is preliminary data.</text>
</comment>
<keyword evidence="11" id="KW-1185">Reference proteome</keyword>
<keyword evidence="5 7" id="KW-0378">Hydrolase</keyword>
<dbReference type="SMART" id="SM00156">
    <property type="entry name" value="PP2Ac"/>
    <property type="match status" value="1"/>
</dbReference>
<evidence type="ECO:0000313" key="11">
    <source>
        <dbReference type="Proteomes" id="UP000009131"/>
    </source>
</evidence>
<dbReference type="InterPro" id="IPR013235">
    <property type="entry name" value="PPP_dom"/>
</dbReference>
<dbReference type="FunCoup" id="G7E5R9">
    <property type="interactions" value="814"/>
</dbReference>
<dbReference type="Pfam" id="PF00149">
    <property type="entry name" value="Metallophos"/>
    <property type="match status" value="1"/>
</dbReference>
<dbReference type="InterPro" id="IPR019734">
    <property type="entry name" value="TPR_rpt"/>
</dbReference>
<evidence type="ECO:0000313" key="10">
    <source>
        <dbReference type="EMBL" id="GAA98179.1"/>
    </source>
</evidence>
<reference evidence="10 11" key="1">
    <citation type="journal article" date="2011" name="J. Gen. Appl. Microbiol.">
        <title>Draft genome sequencing of the enigmatic basidiomycete Mixia osmundae.</title>
        <authorList>
            <person name="Nishida H."/>
            <person name="Nagatsuka Y."/>
            <person name="Sugiyama J."/>
        </authorList>
    </citation>
    <scope>NUCLEOTIDE SEQUENCE [LARGE SCALE GENOMIC DNA]</scope>
    <source>
        <strain evidence="11">CBS 9802 / IAM 14324 / JCM 22182 / KY 12970</strain>
    </source>
</reference>
<reference evidence="10 11" key="2">
    <citation type="journal article" date="2012" name="Open Biol.">
        <title>Characteristics of nucleosomes and linker DNA regions on the genome of the basidiomycete Mixia osmundae revealed by mono- and dinucleosome mapping.</title>
        <authorList>
            <person name="Nishida H."/>
            <person name="Kondo S."/>
            <person name="Matsumoto T."/>
            <person name="Suzuki Y."/>
            <person name="Yoshikawa H."/>
            <person name="Taylor T.D."/>
            <person name="Sugiyama J."/>
        </authorList>
    </citation>
    <scope>NUCLEOTIDE SEQUENCE [LARGE SCALE GENOMIC DNA]</scope>
    <source>
        <strain evidence="11">CBS 9802 / IAM 14324 / JCM 22182 / KY 12970</strain>
    </source>
</reference>
<gene>
    <name evidence="10" type="primary">Mo04862</name>
    <name evidence="10" type="ORF">E5Q_04862</name>
</gene>
<feature type="compositionally biased region" description="Acidic residues" evidence="8">
    <location>
        <begin position="76"/>
        <end position="85"/>
    </location>
</feature>
<name>G7E5R9_MIXOS</name>
<comment type="similarity">
    <text evidence="2">Belongs to the PPP phosphatase family. PP-5 (PP-T) subfamily.</text>
</comment>
<feature type="compositionally biased region" description="Polar residues" evidence="8">
    <location>
        <begin position="33"/>
        <end position="44"/>
    </location>
</feature>
<dbReference type="PANTHER" id="PTHR45668:SF5">
    <property type="entry name" value="SERINE_THREONINE-PROTEIN PHOSPHATASE 5"/>
    <property type="match status" value="1"/>
</dbReference>
<feature type="compositionally biased region" description="Basic and acidic residues" evidence="8">
    <location>
        <begin position="112"/>
        <end position="125"/>
    </location>
</feature>
<accession>G7E5R9</accession>
<evidence type="ECO:0000256" key="1">
    <source>
        <dbReference type="ARBA" id="ARBA00001936"/>
    </source>
</evidence>
<sequence length="632" mass="69096">MDQTSSSTASARPTSSTPSTSPLTAPSPLMDTEPNTFASPSNEPAYSPTAHSLLASSSSASAASASQGSSRSTLDTDVDMSDDDASSTRSYKAPLSGSVGEPSLDGTTYDGEAVRPTKAEDVSDEDKATALSIKSQANALFGQSRYHEAANLYTLSLNKNPFDPAVWSNRAATRLKLEEHGLAISDCTEALALDPRYVKAYYRRALANLAIVQAKSAIKDFRVVMRLQPANTAAKIQLESTEKLIRRLEFDKAIASREEPSAIEKCSDQLKTGMDIEASYAGPRLRTDSSGSPEITQSFLDQMVTFFKDGKVLPRRIAWQIVLGAYNALSKEPSLVETTISQGQHIDVLGDTHGQYWDLCHCLKLTGQPGSDHKMVFNGDFVDRGSWSTEVVLTLFAYKWLYPEQVFLNRGNHETSDMNKVYGFEGETKKKYSEMTYKLFEEVFAALPIATLVTASCPPAGPVDARLPSVPILHKGTRRYLILHGGLFSKDETSLADVRKIQRLKSKQPQSGTIMSEALWSDPQAWPGRGPSKRGIGLDFGPDVTQRFAKTNELTGIIRSHEVRQEGYSIEHDGLCMTVFSAPNYIDQVGNKAAFIRISDDGKLDFETYEAQPHPAIRPMAYAASGFAQGMM</sequence>
<dbReference type="GO" id="GO:0046872">
    <property type="term" value="F:metal ion binding"/>
    <property type="evidence" value="ECO:0007669"/>
    <property type="project" value="UniProtKB-KW"/>
</dbReference>
<keyword evidence="6" id="KW-0464">Manganese</keyword>
<feature type="compositionally biased region" description="Low complexity" evidence="8">
    <location>
        <begin position="47"/>
        <end position="75"/>
    </location>
</feature>
<dbReference type="PROSITE" id="PS00125">
    <property type="entry name" value="SER_THR_PHOSPHATASE"/>
    <property type="match status" value="1"/>
</dbReference>
<evidence type="ECO:0000256" key="8">
    <source>
        <dbReference type="SAM" id="MobiDB-lite"/>
    </source>
</evidence>
<evidence type="ECO:0000256" key="5">
    <source>
        <dbReference type="ARBA" id="ARBA00022801"/>
    </source>
</evidence>
<evidence type="ECO:0000256" key="7">
    <source>
        <dbReference type="RuleBase" id="RU004273"/>
    </source>
</evidence>
<feature type="compositionally biased region" description="Low complexity" evidence="8">
    <location>
        <begin position="1"/>
        <end position="28"/>
    </location>
</feature>
<dbReference type="InterPro" id="IPR011990">
    <property type="entry name" value="TPR-like_helical_dom_sf"/>
</dbReference>
<dbReference type="InterPro" id="IPR004843">
    <property type="entry name" value="Calcineurin-like_PHP"/>
</dbReference>
<dbReference type="Gene3D" id="3.60.21.10">
    <property type="match status" value="1"/>
</dbReference>
<dbReference type="STRING" id="764103.G7E5R9"/>
<dbReference type="SUPFAM" id="SSF56300">
    <property type="entry name" value="Metallo-dependent phosphatases"/>
    <property type="match status" value="1"/>
</dbReference>
<dbReference type="SUPFAM" id="SSF48452">
    <property type="entry name" value="TPR-like"/>
    <property type="match status" value="1"/>
</dbReference>
<evidence type="ECO:0000256" key="3">
    <source>
        <dbReference type="ARBA" id="ARBA00022723"/>
    </source>
</evidence>
<feature type="domain" description="Serine/threonine specific protein phosphatases" evidence="9">
    <location>
        <begin position="409"/>
        <end position="414"/>
    </location>
</feature>
<evidence type="ECO:0000256" key="2">
    <source>
        <dbReference type="ARBA" id="ARBA00008786"/>
    </source>
</evidence>
<dbReference type="InterPro" id="IPR006186">
    <property type="entry name" value="Ser/Thr-sp_prot-phosphatase"/>
</dbReference>
<comment type="cofactor">
    <cofactor evidence="1">
        <name>Mn(2+)</name>
        <dbReference type="ChEBI" id="CHEBI:29035"/>
    </cofactor>
</comment>
<dbReference type="Proteomes" id="UP000009131">
    <property type="component" value="Unassembled WGS sequence"/>
</dbReference>
<dbReference type="InterPro" id="IPR051134">
    <property type="entry name" value="PPP_phosphatase"/>
</dbReference>
<dbReference type="InterPro" id="IPR029052">
    <property type="entry name" value="Metallo-depent_PP-like"/>
</dbReference>
<dbReference type="AlphaFoldDB" id="G7E5R9"/>
<evidence type="ECO:0000256" key="4">
    <source>
        <dbReference type="ARBA" id="ARBA00022737"/>
    </source>
</evidence>
<dbReference type="Gene3D" id="1.25.40.10">
    <property type="entry name" value="Tetratricopeptide repeat domain"/>
    <property type="match status" value="1"/>
</dbReference>
<dbReference type="EMBL" id="BABT02000150">
    <property type="protein sequence ID" value="GAA98179.1"/>
    <property type="molecule type" value="Genomic_DNA"/>
</dbReference>
<dbReference type="GO" id="GO:0004722">
    <property type="term" value="F:protein serine/threonine phosphatase activity"/>
    <property type="evidence" value="ECO:0007669"/>
    <property type="project" value="UniProtKB-EC"/>
</dbReference>
<keyword evidence="3" id="KW-0479">Metal-binding</keyword>
<dbReference type="eggNOG" id="KOG0376">
    <property type="taxonomic scope" value="Eukaryota"/>
</dbReference>
<organism evidence="10 11">
    <name type="scientific">Mixia osmundae (strain CBS 9802 / IAM 14324 / JCM 22182 / KY 12970)</name>
    <dbReference type="NCBI Taxonomy" id="764103"/>
    <lineage>
        <taxon>Eukaryota</taxon>
        <taxon>Fungi</taxon>
        <taxon>Dikarya</taxon>
        <taxon>Basidiomycota</taxon>
        <taxon>Pucciniomycotina</taxon>
        <taxon>Mixiomycetes</taxon>
        <taxon>Mixiales</taxon>
        <taxon>Mixiaceae</taxon>
        <taxon>Mixia</taxon>
    </lineage>
</organism>
<keyword evidence="4" id="KW-0677">Repeat</keyword>
<protein>
    <recommendedName>
        <fullName evidence="7">Serine/threonine-protein phosphatase</fullName>
        <ecNumber evidence="7">3.1.3.16</ecNumber>
    </recommendedName>
</protein>
<dbReference type="Pfam" id="PF08321">
    <property type="entry name" value="PPP5"/>
    <property type="match status" value="1"/>
</dbReference>
<proteinExistence type="inferred from homology"/>
<evidence type="ECO:0000256" key="6">
    <source>
        <dbReference type="ARBA" id="ARBA00023211"/>
    </source>
</evidence>
<dbReference type="OrthoDB" id="445564at2759"/>
<dbReference type="InParanoid" id="G7E5R9"/>
<feature type="region of interest" description="Disordered" evidence="8">
    <location>
        <begin position="1"/>
        <end position="125"/>
    </location>
</feature>
<dbReference type="HOGENOM" id="CLU_004962_5_2_1"/>
<comment type="catalytic activity">
    <reaction evidence="7">
        <text>O-phospho-L-threonyl-[protein] + H2O = L-threonyl-[protein] + phosphate</text>
        <dbReference type="Rhea" id="RHEA:47004"/>
        <dbReference type="Rhea" id="RHEA-COMP:11060"/>
        <dbReference type="Rhea" id="RHEA-COMP:11605"/>
        <dbReference type="ChEBI" id="CHEBI:15377"/>
        <dbReference type="ChEBI" id="CHEBI:30013"/>
        <dbReference type="ChEBI" id="CHEBI:43474"/>
        <dbReference type="ChEBI" id="CHEBI:61977"/>
        <dbReference type="EC" id="3.1.3.16"/>
    </reaction>
</comment>